<gene>
    <name evidence="2" type="ORF">LZ24_03158</name>
</gene>
<protein>
    <submittedName>
        <fullName evidence="2">Uncharacterized protein</fullName>
    </submittedName>
</protein>
<evidence type="ECO:0000313" key="2">
    <source>
        <dbReference type="EMBL" id="TWI64172.1"/>
    </source>
</evidence>
<accession>A0A562R507</accession>
<sequence length="379" mass="43380">MKKKLRLLVSTLMIFSMAGTAFALEKREFAFMGALGANYPVDDGDGQVTPIVMASYMNYIGDNMYNEARLTTTTLSNTFGVDRGRYHFGIQPILAHTIEGGFRSFDQGYFDEDLTINGNYIAPVMFFDYRLADQKVEIKFRYRPSYYFYRKEDAKIEMPENHFAQVGSTEFVFQNMQERNMGRIKHGVRLAAKYEYMHRSGYDTNDYLPEDISQSHKLYADLGFYHNFAGDYNLLFDIRGAYHKDVDINNAEKIGSYLASHAIMPGYYNCEFRHDRYLIGRIQFGIPLDFWDTRIQPGFNILYMPKDNKVVGQGDYPETSYKSVSLNISTKLAGVLPFFLNYSYGIDAERKSSPDGKVSKGSHEIMAFAVVGFGSTGKK</sequence>
<feature type="signal peptide" evidence="1">
    <location>
        <begin position="1"/>
        <end position="23"/>
    </location>
</feature>
<keyword evidence="3" id="KW-1185">Reference proteome</keyword>
<evidence type="ECO:0000256" key="1">
    <source>
        <dbReference type="SAM" id="SignalP"/>
    </source>
</evidence>
<dbReference type="RefSeq" id="WP_144686639.1">
    <property type="nucleotide sequence ID" value="NZ_VLLC01000043.1"/>
</dbReference>
<dbReference type="Proteomes" id="UP000318307">
    <property type="component" value="Unassembled WGS sequence"/>
</dbReference>
<dbReference type="OrthoDB" id="9817390at2"/>
<proteinExistence type="predicted"/>
<dbReference type="EMBL" id="VLLC01000043">
    <property type="protein sequence ID" value="TWI64172.1"/>
    <property type="molecule type" value="Genomic_DNA"/>
</dbReference>
<evidence type="ECO:0000313" key="3">
    <source>
        <dbReference type="Proteomes" id="UP000318307"/>
    </source>
</evidence>
<organism evidence="2 3">
    <name type="scientific">Desulfobotulus alkaliphilus</name>
    <dbReference type="NCBI Taxonomy" id="622671"/>
    <lineage>
        <taxon>Bacteria</taxon>
        <taxon>Pseudomonadati</taxon>
        <taxon>Thermodesulfobacteriota</taxon>
        <taxon>Desulfobacteria</taxon>
        <taxon>Desulfobacterales</taxon>
        <taxon>Desulfobacteraceae</taxon>
        <taxon>Desulfobotulus</taxon>
    </lineage>
</organism>
<reference evidence="2 3" key="1">
    <citation type="submission" date="2019-07" db="EMBL/GenBank/DDBJ databases">
        <title>Genome sequencing of 100 strains of the haloalkaliphilic chemolithoautotrophic sulfur-oxidizing bacterium Thioalkalivibrio.</title>
        <authorList>
            <person name="Muyzer G."/>
        </authorList>
    </citation>
    <scope>NUCLEOTIDE SEQUENCE [LARGE SCALE GENOMIC DNA]</scope>
    <source>
        <strain evidence="2 3">ASO4-4</strain>
    </source>
</reference>
<keyword evidence="1" id="KW-0732">Signal</keyword>
<comment type="caution">
    <text evidence="2">The sequence shown here is derived from an EMBL/GenBank/DDBJ whole genome shotgun (WGS) entry which is preliminary data.</text>
</comment>
<feature type="chain" id="PRO_5021877517" evidence="1">
    <location>
        <begin position="24"/>
        <end position="379"/>
    </location>
</feature>
<name>A0A562R507_9BACT</name>
<dbReference type="AlphaFoldDB" id="A0A562R507"/>